<feature type="region of interest" description="Disordered" evidence="1">
    <location>
        <begin position="184"/>
        <end position="205"/>
    </location>
</feature>
<dbReference type="PANTHER" id="PTHR33067:SF35">
    <property type="entry name" value="ASPARTIC PEPTIDASE DDI1-TYPE DOMAIN-CONTAINING PROTEIN"/>
    <property type="match status" value="1"/>
</dbReference>
<dbReference type="AlphaFoldDB" id="A0AA38TT65"/>
<keyword evidence="3" id="KW-1185">Reference proteome</keyword>
<name>A0AA38TT65_9ASTR</name>
<dbReference type="InterPro" id="IPR036047">
    <property type="entry name" value="F-box-like_dom_sf"/>
</dbReference>
<accession>A0AA38TT65</accession>
<dbReference type="SUPFAM" id="SSF50630">
    <property type="entry name" value="Acid proteases"/>
    <property type="match status" value="1"/>
</dbReference>
<dbReference type="Gene3D" id="2.40.70.10">
    <property type="entry name" value="Acid Proteases"/>
    <property type="match status" value="1"/>
</dbReference>
<dbReference type="Pfam" id="PF13650">
    <property type="entry name" value="Asp_protease_2"/>
    <property type="match status" value="1"/>
</dbReference>
<evidence type="ECO:0000256" key="1">
    <source>
        <dbReference type="SAM" id="MobiDB-lite"/>
    </source>
</evidence>
<reference evidence="2" key="1">
    <citation type="submission" date="2023-03" db="EMBL/GenBank/DDBJ databases">
        <title>Chromosome-scale reference genome and RAD-based genetic map of yellow starthistle (Centaurea solstitialis) reveal putative structural variation and QTLs associated with invader traits.</title>
        <authorList>
            <person name="Reatini B."/>
            <person name="Cang F.A."/>
            <person name="Jiang Q."/>
            <person name="Mckibben M.T.W."/>
            <person name="Barker M.S."/>
            <person name="Rieseberg L.H."/>
            <person name="Dlugosch K.M."/>
        </authorList>
    </citation>
    <scope>NUCLEOTIDE SEQUENCE</scope>
    <source>
        <strain evidence="2">CAN-66</strain>
        <tissue evidence="2">Leaf</tissue>
    </source>
</reference>
<dbReference type="Proteomes" id="UP001172457">
    <property type="component" value="Chromosome 3"/>
</dbReference>
<dbReference type="PANTHER" id="PTHR33067">
    <property type="entry name" value="RNA-DIRECTED DNA POLYMERASE-RELATED"/>
    <property type="match status" value="1"/>
</dbReference>
<dbReference type="InterPro" id="IPR021109">
    <property type="entry name" value="Peptidase_aspartic_dom_sf"/>
</dbReference>
<dbReference type="CDD" id="cd09917">
    <property type="entry name" value="F-box_SF"/>
    <property type="match status" value="1"/>
</dbReference>
<evidence type="ECO:0008006" key="4">
    <source>
        <dbReference type="Google" id="ProtNLM"/>
    </source>
</evidence>
<dbReference type="CDD" id="cd00303">
    <property type="entry name" value="retropepsin_like"/>
    <property type="match status" value="1"/>
</dbReference>
<dbReference type="SUPFAM" id="SSF81383">
    <property type="entry name" value="F-box domain"/>
    <property type="match status" value="1"/>
</dbReference>
<dbReference type="EMBL" id="JARYMX010000003">
    <property type="protein sequence ID" value="KAJ9556283.1"/>
    <property type="molecule type" value="Genomic_DNA"/>
</dbReference>
<gene>
    <name evidence="2" type="ORF">OSB04_010897</name>
</gene>
<feature type="compositionally biased region" description="Basic residues" evidence="1">
    <location>
        <begin position="188"/>
        <end position="200"/>
    </location>
</feature>
<sequence length="481" mass="55003">MDSKLPHEVIIEIFSRTTLKTFYSIVSTNKEFNKLKYNSYFLHLYKPRNNIVSGFLVQRFGSDLTYVNEFGPSQESADLDFDFLSSDVHILASSDNGIIVFESPNCRYYVGKPTTKQLIKLPINPKIENRTEQVAIMFMGLKPFRYKILRISSLPNTSFWRPWNGKVRKKAKKRGNWKNSIQLSSRRSNYHHARQKKSGRKQSGQRSLQQHMCLHEYHILQDCEKEKKEAQYRKFIEIIKQVHIDVPLVDLIAGVPNYVRFLKELVANKARMGAEEIAFLNAECSAILFDTPKKGDPGSFTIPCYFGKNVSCRALADLGASINLMPLSFYQRLGLKDLKSTRMTIQLADRSIKYPVGVAEDVTVRVGKFVFPADFVILDINDEVKVPLILGRPFLNTASAVIHVVKKELSLGIGKDRITFSIDGTLDCDESINNLGNVDDFTESFEIELNDHLFEPGELEESLSIEKRKEPWGEKKKNSRS</sequence>
<proteinExistence type="predicted"/>
<evidence type="ECO:0000313" key="3">
    <source>
        <dbReference type="Proteomes" id="UP001172457"/>
    </source>
</evidence>
<evidence type="ECO:0000313" key="2">
    <source>
        <dbReference type="EMBL" id="KAJ9556283.1"/>
    </source>
</evidence>
<organism evidence="2 3">
    <name type="scientific">Centaurea solstitialis</name>
    <name type="common">yellow star-thistle</name>
    <dbReference type="NCBI Taxonomy" id="347529"/>
    <lineage>
        <taxon>Eukaryota</taxon>
        <taxon>Viridiplantae</taxon>
        <taxon>Streptophyta</taxon>
        <taxon>Embryophyta</taxon>
        <taxon>Tracheophyta</taxon>
        <taxon>Spermatophyta</taxon>
        <taxon>Magnoliopsida</taxon>
        <taxon>eudicotyledons</taxon>
        <taxon>Gunneridae</taxon>
        <taxon>Pentapetalae</taxon>
        <taxon>asterids</taxon>
        <taxon>campanulids</taxon>
        <taxon>Asterales</taxon>
        <taxon>Asteraceae</taxon>
        <taxon>Carduoideae</taxon>
        <taxon>Cardueae</taxon>
        <taxon>Centaureinae</taxon>
        <taxon>Centaurea</taxon>
    </lineage>
</organism>
<comment type="caution">
    <text evidence="2">The sequence shown here is derived from an EMBL/GenBank/DDBJ whole genome shotgun (WGS) entry which is preliminary data.</text>
</comment>
<protein>
    <recommendedName>
        <fullName evidence="4">F-box domain-containing protein</fullName>
    </recommendedName>
</protein>